<reference evidence="1" key="1">
    <citation type="journal article" date="2022" name="Int. J. Mol. Sci.">
        <title>Draft Genome of Tanacetum Coccineum: Genomic Comparison of Closely Related Tanacetum-Family Plants.</title>
        <authorList>
            <person name="Yamashiro T."/>
            <person name="Shiraishi A."/>
            <person name="Nakayama K."/>
            <person name="Satake H."/>
        </authorList>
    </citation>
    <scope>NUCLEOTIDE SEQUENCE</scope>
</reference>
<dbReference type="EMBL" id="BQNB010010298">
    <property type="protein sequence ID" value="GJS75360.1"/>
    <property type="molecule type" value="Genomic_DNA"/>
</dbReference>
<comment type="caution">
    <text evidence="1">The sequence shown here is derived from an EMBL/GenBank/DDBJ whole genome shotgun (WGS) entry which is preliminary data.</text>
</comment>
<gene>
    <name evidence="1" type="ORF">Tco_0725241</name>
</gene>
<accession>A0ABQ4YCC3</accession>
<protein>
    <submittedName>
        <fullName evidence="1">Uncharacterized protein</fullName>
    </submittedName>
</protein>
<dbReference type="Proteomes" id="UP001151760">
    <property type="component" value="Unassembled WGS sequence"/>
</dbReference>
<reference evidence="1" key="2">
    <citation type="submission" date="2022-01" db="EMBL/GenBank/DDBJ databases">
        <authorList>
            <person name="Yamashiro T."/>
            <person name="Shiraishi A."/>
            <person name="Satake H."/>
            <person name="Nakayama K."/>
        </authorList>
    </citation>
    <scope>NUCLEOTIDE SEQUENCE</scope>
</reference>
<evidence type="ECO:0000313" key="2">
    <source>
        <dbReference type="Proteomes" id="UP001151760"/>
    </source>
</evidence>
<keyword evidence="2" id="KW-1185">Reference proteome</keyword>
<evidence type="ECO:0000313" key="1">
    <source>
        <dbReference type="EMBL" id="GJS75360.1"/>
    </source>
</evidence>
<organism evidence="1 2">
    <name type="scientific">Tanacetum coccineum</name>
    <dbReference type="NCBI Taxonomy" id="301880"/>
    <lineage>
        <taxon>Eukaryota</taxon>
        <taxon>Viridiplantae</taxon>
        <taxon>Streptophyta</taxon>
        <taxon>Embryophyta</taxon>
        <taxon>Tracheophyta</taxon>
        <taxon>Spermatophyta</taxon>
        <taxon>Magnoliopsida</taxon>
        <taxon>eudicotyledons</taxon>
        <taxon>Gunneridae</taxon>
        <taxon>Pentapetalae</taxon>
        <taxon>asterids</taxon>
        <taxon>campanulids</taxon>
        <taxon>Asterales</taxon>
        <taxon>Asteraceae</taxon>
        <taxon>Asteroideae</taxon>
        <taxon>Anthemideae</taxon>
        <taxon>Anthemidinae</taxon>
        <taxon>Tanacetum</taxon>
    </lineage>
</organism>
<name>A0ABQ4YCC3_9ASTR</name>
<sequence length="186" mass="21436">MDDPNITMEEYIRLKEEKARRNALSCKPTISPLKYNEIDFRISFDKSDDEDYTISSARDFLGTTPSYTLIRDPMLRLCHRLIAYNIAGRSQAPEKVTVTDLFYLKGMYVGSINIPYLLARYLRLFASGRKREVMISGGQFVACPARHFGLLTEERLRGLTVIIRDLPMIDMAELVRLQICKELDDT</sequence>
<proteinExistence type="predicted"/>